<feature type="chain" id="PRO_5046820893" description="Orphan protein" evidence="1">
    <location>
        <begin position="24"/>
        <end position="173"/>
    </location>
</feature>
<gene>
    <name evidence="2" type="ORF">LJ739_12065</name>
</gene>
<keyword evidence="3" id="KW-1185">Reference proteome</keyword>
<reference evidence="2 3" key="1">
    <citation type="submission" date="2021-10" db="EMBL/GenBank/DDBJ databases">
        <title>Draft genome of Aestuariibacter halophilus JC2043.</title>
        <authorList>
            <person name="Emsley S.A."/>
            <person name="Pfannmuller K.M."/>
            <person name="Ushijima B."/>
            <person name="Saw J.H."/>
            <person name="Videau P."/>
        </authorList>
    </citation>
    <scope>NUCLEOTIDE SEQUENCE [LARGE SCALE GENOMIC DNA]</scope>
    <source>
        <strain evidence="2 3">JC2043</strain>
    </source>
</reference>
<protein>
    <recommendedName>
        <fullName evidence="4">Orphan protein</fullName>
    </recommendedName>
</protein>
<organism evidence="2 3">
    <name type="scientific">Fluctibacter halophilus</name>
    <dbReference type="NCBI Taxonomy" id="226011"/>
    <lineage>
        <taxon>Bacteria</taxon>
        <taxon>Pseudomonadati</taxon>
        <taxon>Pseudomonadota</taxon>
        <taxon>Gammaproteobacteria</taxon>
        <taxon>Alteromonadales</taxon>
        <taxon>Alteromonadaceae</taxon>
        <taxon>Fluctibacter</taxon>
    </lineage>
</organism>
<evidence type="ECO:0008006" key="4">
    <source>
        <dbReference type="Google" id="ProtNLM"/>
    </source>
</evidence>
<dbReference type="RefSeq" id="WP_229160836.1">
    <property type="nucleotide sequence ID" value="NZ_JAJEWP010000003.1"/>
</dbReference>
<proteinExistence type="predicted"/>
<dbReference type="EMBL" id="JAJEWP010000003">
    <property type="protein sequence ID" value="MCC2616978.1"/>
    <property type="molecule type" value="Genomic_DNA"/>
</dbReference>
<accession>A0ABS8G8Y8</accession>
<dbReference type="Pfam" id="PF20420">
    <property type="entry name" value="DUF6702"/>
    <property type="match status" value="1"/>
</dbReference>
<sequence>MKHWLRVFIVASCALLLSAGAHAHQQKAAITKVLFNPRTDNIEVMHRFYLHDAEHAVKEIFGKQADVLGSAETRQQFADYVAERFFIVTDNGEPLPLSRVGVELDGKFLWVYQETEQLQGLSSLKIRHNALRDIWHSQINTVNIERNGGVKTLTFSDNIELLTVDVSDHGHAH</sequence>
<evidence type="ECO:0000313" key="3">
    <source>
        <dbReference type="Proteomes" id="UP001520878"/>
    </source>
</evidence>
<comment type="caution">
    <text evidence="2">The sequence shown here is derived from an EMBL/GenBank/DDBJ whole genome shotgun (WGS) entry which is preliminary data.</text>
</comment>
<feature type="signal peptide" evidence="1">
    <location>
        <begin position="1"/>
        <end position="23"/>
    </location>
</feature>
<evidence type="ECO:0000313" key="2">
    <source>
        <dbReference type="EMBL" id="MCC2616978.1"/>
    </source>
</evidence>
<name>A0ABS8G8Y8_9ALTE</name>
<evidence type="ECO:0000256" key="1">
    <source>
        <dbReference type="SAM" id="SignalP"/>
    </source>
</evidence>
<dbReference type="InterPro" id="IPR046525">
    <property type="entry name" value="DUF6702"/>
</dbReference>
<dbReference type="Proteomes" id="UP001520878">
    <property type="component" value="Unassembled WGS sequence"/>
</dbReference>
<keyword evidence="1" id="KW-0732">Signal</keyword>